<dbReference type="InterPro" id="IPR050678">
    <property type="entry name" value="DNA_Partitioning_ATPase"/>
</dbReference>
<dbReference type="OrthoDB" id="9785810at2"/>
<feature type="domain" description="AAA" evidence="1">
    <location>
        <begin position="1"/>
        <end position="160"/>
    </location>
</feature>
<protein>
    <submittedName>
        <fullName evidence="2">Cobyrinic acid a,c-diamide synthase</fullName>
    </submittedName>
</protein>
<dbReference type="InterPro" id="IPR027417">
    <property type="entry name" value="P-loop_NTPase"/>
</dbReference>
<dbReference type="HOGENOM" id="CLU_037612_1_2_7"/>
<reference evidence="2 3" key="1">
    <citation type="journal article" date="2012" name="Proc. Natl. Acad. Sci. U.S.A.">
        <title>Genome and physiology of a model Epsilonproteobacterium responsible for sulfide detoxification in marine oxygen depletion zones.</title>
        <authorList>
            <person name="Grote J."/>
            <person name="Schott T."/>
            <person name="Bruckner C.G."/>
            <person name="Glockner F.O."/>
            <person name="Jost G."/>
            <person name="Teeling H."/>
            <person name="Labrenz M."/>
            <person name="Jurgens K."/>
        </authorList>
    </citation>
    <scope>NUCLEOTIDE SEQUENCE [LARGE SCALE GENOMIC DNA]</scope>
    <source>
        <strain evidence="2 3">GD1</strain>
    </source>
</reference>
<name>B6BNU8_SULGG</name>
<dbReference type="SUPFAM" id="SSF52540">
    <property type="entry name" value="P-loop containing nucleoside triphosphate hydrolases"/>
    <property type="match status" value="1"/>
</dbReference>
<gene>
    <name evidence="2" type="ORF">SMGD1_0375</name>
</gene>
<comment type="caution">
    <text evidence="2">The sequence shown here is derived from an EMBL/GenBank/DDBJ whole genome shotgun (WGS) entry which is preliminary data.</text>
</comment>
<dbReference type="PANTHER" id="PTHR13696">
    <property type="entry name" value="P-LOOP CONTAINING NUCLEOSIDE TRIPHOSPHATE HYDROLASE"/>
    <property type="match status" value="1"/>
</dbReference>
<dbReference type="RefSeq" id="WP_008340028.1">
    <property type="nucleotide sequence ID" value="NZ_AFRZ01000001.1"/>
</dbReference>
<dbReference type="eggNOG" id="COG1192">
    <property type="taxonomic scope" value="Bacteria"/>
</dbReference>
<dbReference type="STRING" id="929558.SMGD1_0375"/>
<dbReference type="InterPro" id="IPR025669">
    <property type="entry name" value="AAA_dom"/>
</dbReference>
<accession>H1FUD6</accession>
<proteinExistence type="predicted"/>
<evidence type="ECO:0000313" key="3">
    <source>
        <dbReference type="Proteomes" id="UP000006431"/>
    </source>
</evidence>
<organism evidence="2 3">
    <name type="scientific">Sulfurimonas gotlandica (strain DSM 19862 / JCM 16533 / GD1)</name>
    <dbReference type="NCBI Taxonomy" id="929558"/>
    <lineage>
        <taxon>Bacteria</taxon>
        <taxon>Pseudomonadati</taxon>
        <taxon>Campylobacterota</taxon>
        <taxon>Epsilonproteobacteria</taxon>
        <taxon>Campylobacterales</taxon>
        <taxon>Sulfurimonadaceae</taxon>
        <taxon>Sulfurimonas</taxon>
    </lineage>
</organism>
<dbReference type="CDD" id="cd02042">
    <property type="entry name" value="ParAB_family"/>
    <property type="match status" value="1"/>
</dbReference>
<dbReference type="EMBL" id="AFRZ01000001">
    <property type="protein sequence ID" value="EHP28902.1"/>
    <property type="molecule type" value="Genomic_DNA"/>
</dbReference>
<evidence type="ECO:0000313" key="2">
    <source>
        <dbReference type="EMBL" id="EHP28902.1"/>
    </source>
</evidence>
<dbReference type="Pfam" id="PF13614">
    <property type="entry name" value="AAA_31"/>
    <property type="match status" value="1"/>
</dbReference>
<sequence>MKTIVISNRKGGSAKTTTAVNIASALAKHGSVLLLDFDTQGHACIGVGCEPSEDLGVHSIFTGHTLSETFIPTVHDNLTLSPALAFFDVYEYSDLRGVLKSRFKRESIAEFFDYCVIDTPPTFDALLKNSLEVADAVVIPFVPHHLGVVAVGQMLRAVYQSASLLGREIADVSILPVMYNPHINEHRESLDKVKTSFGAEKLLSPIGVDIKLARQFESGSPIVLDEKRSKGMKDYNQCVKELLERIS</sequence>
<dbReference type="Proteomes" id="UP000006431">
    <property type="component" value="Unassembled WGS sequence"/>
</dbReference>
<evidence type="ECO:0000259" key="1">
    <source>
        <dbReference type="Pfam" id="PF13614"/>
    </source>
</evidence>
<keyword evidence="3" id="KW-1185">Reference proteome</keyword>
<dbReference type="AlphaFoldDB" id="B6BNU8"/>
<dbReference type="Gene3D" id="3.40.50.300">
    <property type="entry name" value="P-loop containing nucleotide triphosphate hydrolases"/>
    <property type="match status" value="1"/>
</dbReference>
<dbReference type="PANTHER" id="PTHR13696:SF52">
    <property type="entry name" value="PARA FAMILY PROTEIN CT_582"/>
    <property type="match status" value="1"/>
</dbReference>
<accession>B6BNU8</accession>
<dbReference type="PATRIC" id="fig|929558.5.peg.373"/>